<dbReference type="PANTHER" id="PTHR47723:SF21">
    <property type="entry name" value="POLYNUCLEOTIDYL TRANSFERASE, RIBONUCLEASE H-LIKE SUPERFAMILY PROTEIN"/>
    <property type="match status" value="1"/>
</dbReference>
<dbReference type="InterPro" id="IPR036397">
    <property type="entry name" value="RNaseH_sf"/>
</dbReference>
<dbReference type="CDD" id="cd06222">
    <property type="entry name" value="RNase_H_like"/>
    <property type="match status" value="1"/>
</dbReference>
<dbReference type="GO" id="GO:0004523">
    <property type="term" value="F:RNA-DNA hybrid ribonuclease activity"/>
    <property type="evidence" value="ECO:0007669"/>
    <property type="project" value="InterPro"/>
</dbReference>
<reference evidence="3" key="2">
    <citation type="journal article" date="2024" name="Plant">
        <title>Genomic evolution and insights into agronomic trait innovations of Sesamum species.</title>
        <authorList>
            <person name="Miao H."/>
            <person name="Wang L."/>
            <person name="Qu L."/>
            <person name="Liu H."/>
            <person name="Sun Y."/>
            <person name="Le M."/>
            <person name="Wang Q."/>
            <person name="Wei S."/>
            <person name="Zheng Y."/>
            <person name="Lin W."/>
            <person name="Duan Y."/>
            <person name="Cao H."/>
            <person name="Xiong S."/>
            <person name="Wang X."/>
            <person name="Wei L."/>
            <person name="Li C."/>
            <person name="Ma Q."/>
            <person name="Ju M."/>
            <person name="Zhao R."/>
            <person name="Li G."/>
            <person name="Mu C."/>
            <person name="Tian Q."/>
            <person name="Mei H."/>
            <person name="Zhang T."/>
            <person name="Gao T."/>
            <person name="Zhang H."/>
        </authorList>
    </citation>
    <scope>NUCLEOTIDE SEQUENCE</scope>
    <source>
        <strain evidence="3">G02</strain>
    </source>
</reference>
<proteinExistence type="predicted"/>
<gene>
    <name evidence="3" type="ORF">Sradi_5831800</name>
</gene>
<evidence type="ECO:0000313" key="3">
    <source>
        <dbReference type="EMBL" id="KAL0308895.1"/>
    </source>
</evidence>
<reference evidence="3" key="1">
    <citation type="submission" date="2020-06" db="EMBL/GenBank/DDBJ databases">
        <authorList>
            <person name="Li T."/>
            <person name="Hu X."/>
            <person name="Zhang T."/>
            <person name="Song X."/>
            <person name="Zhang H."/>
            <person name="Dai N."/>
            <person name="Sheng W."/>
            <person name="Hou X."/>
            <person name="Wei L."/>
        </authorList>
    </citation>
    <scope>NUCLEOTIDE SEQUENCE</scope>
    <source>
        <strain evidence="3">G02</strain>
        <tissue evidence="3">Leaf</tissue>
    </source>
</reference>
<dbReference type="InterPro" id="IPR026960">
    <property type="entry name" value="RVT-Znf"/>
</dbReference>
<dbReference type="InterPro" id="IPR012337">
    <property type="entry name" value="RNaseH-like_sf"/>
</dbReference>
<feature type="domain" description="RNase H type-1" evidence="1">
    <location>
        <begin position="241"/>
        <end position="361"/>
    </location>
</feature>
<accession>A0AAW2KPC2</accession>
<dbReference type="Pfam" id="PF13456">
    <property type="entry name" value="RVT_3"/>
    <property type="match status" value="1"/>
</dbReference>
<comment type="caution">
    <text evidence="3">The sequence shown here is derived from an EMBL/GenBank/DDBJ whole genome shotgun (WGS) entry which is preliminary data.</text>
</comment>
<protein>
    <recommendedName>
        <fullName evidence="4">Reverse transcriptase zinc-binding domain-containing protein</fullName>
    </recommendedName>
</protein>
<evidence type="ECO:0008006" key="4">
    <source>
        <dbReference type="Google" id="ProtNLM"/>
    </source>
</evidence>
<dbReference type="InterPro" id="IPR044730">
    <property type="entry name" value="RNase_H-like_dom_plant"/>
</dbReference>
<name>A0AAW2KPC2_SESRA</name>
<dbReference type="PANTHER" id="PTHR47723">
    <property type="entry name" value="OS05G0353850 PROTEIN"/>
    <property type="match status" value="1"/>
</dbReference>
<evidence type="ECO:0000259" key="2">
    <source>
        <dbReference type="Pfam" id="PF13966"/>
    </source>
</evidence>
<dbReference type="SUPFAM" id="SSF53098">
    <property type="entry name" value="Ribonuclease H-like"/>
    <property type="match status" value="1"/>
</dbReference>
<dbReference type="InterPro" id="IPR053151">
    <property type="entry name" value="RNase_H-like"/>
</dbReference>
<dbReference type="EMBL" id="JACGWJ010000027">
    <property type="protein sequence ID" value="KAL0308895.1"/>
    <property type="molecule type" value="Genomic_DNA"/>
</dbReference>
<dbReference type="InterPro" id="IPR002156">
    <property type="entry name" value="RNaseH_domain"/>
</dbReference>
<dbReference type="AlphaFoldDB" id="A0AAW2KPC2"/>
<dbReference type="Pfam" id="PF13966">
    <property type="entry name" value="zf-RVT"/>
    <property type="match status" value="1"/>
</dbReference>
<sequence length="387" mass="43156">MGVRIRSTRFHRNGFVRASCVVDWVSAAPFVQPCHIGQAVVATLEIRVWHDPWLSRPRSFRPITPPPPDLASIRVSDLIDLVSKDWWVERVQELFWPCDSTTILATPLNRVGETDLLVWHYSKDGSFSVRSAYHLALSLEDNPSSSSLAEGEVSWWRKVWQARVPNKVKVFVWRAWVNALPTEMNLKKRIQNLQVVCPFCQAEFEDGLHTLSSCSLLSASDPGTSASFSWCSSPQVVIKINFDGVVFDRAGEIGVGAVARDSRGHCLAWLTHRVPGSGVGEVAVAWVAREAIQLALRHGWRRVVLEGEYVSLIRKLENQQRDLSSIGLLVSNILYFASHFSSCQFSWVRRSGNAVAHFLAQIVSGIEERGSVAPCSVLGLMSLDIGE</sequence>
<feature type="domain" description="Reverse transcriptase zinc-binding" evidence="2">
    <location>
        <begin position="127"/>
        <end position="217"/>
    </location>
</feature>
<organism evidence="3">
    <name type="scientific">Sesamum radiatum</name>
    <name type="common">Black benniseed</name>
    <dbReference type="NCBI Taxonomy" id="300843"/>
    <lineage>
        <taxon>Eukaryota</taxon>
        <taxon>Viridiplantae</taxon>
        <taxon>Streptophyta</taxon>
        <taxon>Embryophyta</taxon>
        <taxon>Tracheophyta</taxon>
        <taxon>Spermatophyta</taxon>
        <taxon>Magnoliopsida</taxon>
        <taxon>eudicotyledons</taxon>
        <taxon>Gunneridae</taxon>
        <taxon>Pentapetalae</taxon>
        <taxon>asterids</taxon>
        <taxon>lamiids</taxon>
        <taxon>Lamiales</taxon>
        <taxon>Pedaliaceae</taxon>
        <taxon>Sesamum</taxon>
    </lineage>
</organism>
<evidence type="ECO:0000259" key="1">
    <source>
        <dbReference type="Pfam" id="PF13456"/>
    </source>
</evidence>
<dbReference type="GO" id="GO:0003676">
    <property type="term" value="F:nucleic acid binding"/>
    <property type="evidence" value="ECO:0007669"/>
    <property type="project" value="InterPro"/>
</dbReference>
<dbReference type="Gene3D" id="3.30.420.10">
    <property type="entry name" value="Ribonuclease H-like superfamily/Ribonuclease H"/>
    <property type="match status" value="1"/>
</dbReference>